<feature type="coiled-coil region" evidence="1">
    <location>
        <begin position="29"/>
        <end position="105"/>
    </location>
</feature>
<evidence type="ECO:0000313" key="2">
    <source>
        <dbReference type="EMBL" id="KKN64549.1"/>
    </source>
</evidence>
<sequence>MLDDDKTLNVIDETIQAAETNFKEFIDVLEASRTALINLEKEKVELSSEKGKLEKEKLLLESEKTKLESEKQQLELDKKKLELETKKLEEEKQERDQKIGALTDEQVKLLDEYQKVKFELQKFMTVAAEAEHAEFNFERVRALLSIYTVLVTEIWQGQPHYRILLTLHGDKEEMTREEIKNTTGIGGAFVLRSIQELAKVGLLDYDMDTGSAKLKKRLFPKKALEEK</sequence>
<name>A0A0F9SBW8_9ZZZZ</name>
<organism evidence="2">
    <name type="scientific">marine sediment metagenome</name>
    <dbReference type="NCBI Taxonomy" id="412755"/>
    <lineage>
        <taxon>unclassified sequences</taxon>
        <taxon>metagenomes</taxon>
        <taxon>ecological metagenomes</taxon>
    </lineage>
</organism>
<evidence type="ECO:0000256" key="1">
    <source>
        <dbReference type="SAM" id="Coils"/>
    </source>
</evidence>
<dbReference type="AlphaFoldDB" id="A0A0F9SBW8"/>
<proteinExistence type="predicted"/>
<accession>A0A0F9SBW8</accession>
<keyword evidence="1" id="KW-0175">Coiled coil</keyword>
<dbReference type="EMBL" id="LAZR01000551">
    <property type="protein sequence ID" value="KKN64549.1"/>
    <property type="molecule type" value="Genomic_DNA"/>
</dbReference>
<gene>
    <name evidence="2" type="ORF">LCGC14_0490350</name>
</gene>
<reference evidence="2" key="1">
    <citation type="journal article" date="2015" name="Nature">
        <title>Complex archaea that bridge the gap between prokaryotes and eukaryotes.</title>
        <authorList>
            <person name="Spang A."/>
            <person name="Saw J.H."/>
            <person name="Jorgensen S.L."/>
            <person name="Zaremba-Niedzwiedzka K."/>
            <person name="Martijn J."/>
            <person name="Lind A.E."/>
            <person name="van Eijk R."/>
            <person name="Schleper C."/>
            <person name="Guy L."/>
            <person name="Ettema T.J."/>
        </authorList>
    </citation>
    <scope>NUCLEOTIDE SEQUENCE</scope>
</reference>
<comment type="caution">
    <text evidence="2">The sequence shown here is derived from an EMBL/GenBank/DDBJ whole genome shotgun (WGS) entry which is preliminary data.</text>
</comment>
<protein>
    <submittedName>
        <fullName evidence="2">Uncharacterized protein</fullName>
    </submittedName>
</protein>